<reference evidence="2 3" key="1">
    <citation type="submission" date="2017-07" db="EMBL/GenBank/DDBJ databases">
        <title>Genome sequence of the Sordaria macrospora wild type strain R19027.</title>
        <authorList>
            <person name="Nowrousian M."/>
            <person name="Teichert I."/>
            <person name="Kueck U."/>
        </authorList>
    </citation>
    <scope>NUCLEOTIDE SEQUENCE [LARGE SCALE GENOMIC DNA]</scope>
    <source>
        <strain evidence="2 3">R19027</strain>
        <tissue evidence="2">Mycelium</tissue>
    </source>
</reference>
<organism evidence="2 3">
    <name type="scientific">Sordaria macrospora</name>
    <dbReference type="NCBI Taxonomy" id="5147"/>
    <lineage>
        <taxon>Eukaryota</taxon>
        <taxon>Fungi</taxon>
        <taxon>Dikarya</taxon>
        <taxon>Ascomycota</taxon>
        <taxon>Pezizomycotina</taxon>
        <taxon>Sordariomycetes</taxon>
        <taxon>Sordariomycetidae</taxon>
        <taxon>Sordariales</taxon>
        <taxon>Sordariaceae</taxon>
        <taxon>Sordaria</taxon>
    </lineage>
</organism>
<evidence type="ECO:0000256" key="1">
    <source>
        <dbReference type="SAM" id="MobiDB-lite"/>
    </source>
</evidence>
<name>A0A8S8ZUX7_SORMA</name>
<feature type="region of interest" description="Disordered" evidence="1">
    <location>
        <begin position="1"/>
        <end position="139"/>
    </location>
</feature>
<evidence type="ECO:0000313" key="2">
    <source>
        <dbReference type="EMBL" id="KAA8632391.1"/>
    </source>
</evidence>
<feature type="compositionally biased region" description="Basic and acidic residues" evidence="1">
    <location>
        <begin position="125"/>
        <end position="134"/>
    </location>
</feature>
<feature type="compositionally biased region" description="Basic and acidic residues" evidence="1">
    <location>
        <begin position="96"/>
        <end position="111"/>
    </location>
</feature>
<gene>
    <name evidence="2" type="ORF">SMACR_05217</name>
</gene>
<protein>
    <submittedName>
        <fullName evidence="2">Uncharacterized protein</fullName>
    </submittedName>
</protein>
<feature type="region of interest" description="Disordered" evidence="1">
    <location>
        <begin position="391"/>
        <end position="417"/>
    </location>
</feature>
<comment type="caution">
    <text evidence="2">The sequence shown here is derived from an EMBL/GenBank/DDBJ whole genome shotgun (WGS) entry which is preliminary data.</text>
</comment>
<evidence type="ECO:0000313" key="3">
    <source>
        <dbReference type="Proteomes" id="UP000433876"/>
    </source>
</evidence>
<dbReference type="AlphaFoldDB" id="A0A8S8ZUX7"/>
<dbReference type="Proteomes" id="UP000433876">
    <property type="component" value="Unassembled WGS sequence"/>
</dbReference>
<dbReference type="EMBL" id="NMPR01000055">
    <property type="protein sequence ID" value="KAA8632391.1"/>
    <property type="molecule type" value="Genomic_DNA"/>
</dbReference>
<feature type="compositionally biased region" description="Polar residues" evidence="1">
    <location>
        <begin position="57"/>
        <end position="89"/>
    </location>
</feature>
<accession>A0A8S8ZUX7</accession>
<sequence>MASPGDVPNPMRSTSSLGNPYPTFATPKVPAVKRRAPRANGSPARYGDERAHLNGHATGNANGSPPQEQQVQRHSTASSEDTNNTTGTPGPSYPLLEKRKLDIAPEKDPKLEPNQQKKARNAVPAKEEGYEPKKRGPKKPTILIEVDDTIIQNSVRHNSGDASMNGLRNGLASGHANGHVNDNANGHTDGHPFGNPTLDNNSGNMNMDEFTNGLTNEQTHGHVGNNSNGHINGDTLGNLTAELNAALDENLAEHNSGDMIMLGLPNELANGLVNGSFHGYADGNFSAYINGDFNGFTNGNINANTDGDFNGFINDNINGNGNLGDSVNELPTASDTSAYSAIPSFGLSSLLPLRQHPVQSSSQSSVEFPPIQVDQRQWQWNGDYYQESVFSDAQGGNAGMNGSINTPNSKPRSIDGQ</sequence>
<feature type="compositionally biased region" description="Polar residues" evidence="1">
    <location>
        <begin position="400"/>
        <end position="417"/>
    </location>
</feature>
<proteinExistence type="predicted"/>
<dbReference type="VEuPathDB" id="FungiDB:SMAC_05217"/>